<keyword evidence="9" id="KW-1185">Reference proteome</keyword>
<dbReference type="EMBL" id="CM010716">
    <property type="protein sequence ID" value="RZC51101.1"/>
    <property type="molecule type" value="Genomic_DNA"/>
</dbReference>
<name>A0A4Y7ITP5_PAPSO</name>
<feature type="domain" description="RING-type" evidence="6">
    <location>
        <begin position="193"/>
        <end position="233"/>
    </location>
</feature>
<feature type="region of interest" description="Disordered" evidence="5">
    <location>
        <begin position="487"/>
        <end position="510"/>
    </location>
</feature>
<dbReference type="SUPFAM" id="SSF57850">
    <property type="entry name" value="RING/U-box"/>
    <property type="match status" value="1"/>
</dbReference>
<dbReference type="OrthoDB" id="273556at2759"/>
<evidence type="ECO:0000259" key="7">
    <source>
        <dbReference type="PROSITE" id="PS50271"/>
    </source>
</evidence>
<keyword evidence="3" id="KW-0862">Zinc</keyword>
<feature type="compositionally biased region" description="Basic residues" evidence="5">
    <location>
        <begin position="500"/>
        <end position="510"/>
    </location>
</feature>
<dbReference type="PROSITE" id="PS50271">
    <property type="entry name" value="ZF_UBP"/>
    <property type="match status" value="1"/>
</dbReference>
<dbReference type="InterPro" id="IPR001607">
    <property type="entry name" value="Znf_UBP"/>
</dbReference>
<dbReference type="Gramene" id="RZC51101">
    <property type="protein sequence ID" value="RZC51101"/>
    <property type="gene ID" value="C5167_019529"/>
</dbReference>
<sequence length="510" mass="58067">MFSIRVHSVDSNHPLGGEEEGWTTTTISNTHSRSVHFTNPNFDIQQRKGIIHLYRNNNISSSTHSSSSLLSNPNYNHETNIIRNSSETTLLFVLAVPIHLSIYDFIHFCGSYIHHLSEILIIRNDVLEDRYSLLIKLVDQKKTDSFFRNFNGRPFSSTEAEICHILSIVSVEYTELTEIANTPPPGFTELPTCPVCLERLDQDTSGILTTVCDHSFQCPCISRWADSSCPVCRFCQQQTAKPTCAVCATQEDLWICLICGFVGCGRYKGRHAIRHWEDTKHCYSLDVEAQRVWDYVGDTYVHRLNQSKTDGKMADLNSRCRSVDGDCGPCSTCECSEDSGASGAVFGDRVETIVDEYNHLLASRLEKQREDYETLLAENKEKRGKFVLDKVEKAVNLKLQETQHKIEKCLEEKTAIASRNENLMKNQDKWRKTIMELEERERSSIALRDEKILDLEEQIRDLTVYVEAQKTLAKLTDSDGIKGGTVLSVPLQQQSSLPNTKRRSKTNKRR</sequence>
<evidence type="ECO:0000313" key="9">
    <source>
        <dbReference type="Proteomes" id="UP000316621"/>
    </source>
</evidence>
<gene>
    <name evidence="8" type="ORF">C5167_019529</name>
</gene>
<keyword evidence="1" id="KW-0479">Metal-binding</keyword>
<dbReference type="GO" id="GO:0007265">
    <property type="term" value="P:Ras protein signal transduction"/>
    <property type="evidence" value="ECO:0007669"/>
    <property type="project" value="TreeGrafter"/>
</dbReference>
<dbReference type="PANTHER" id="PTHR24007">
    <property type="entry name" value="BRCA1-ASSOCIATED PROTEIN"/>
    <property type="match status" value="1"/>
</dbReference>
<feature type="region of interest" description="Disordered" evidence="5">
    <location>
        <begin position="1"/>
        <end position="23"/>
    </location>
</feature>
<dbReference type="STRING" id="3469.A0A4Y7ITP5"/>
<evidence type="ECO:0000256" key="2">
    <source>
        <dbReference type="ARBA" id="ARBA00022771"/>
    </source>
</evidence>
<reference evidence="8 9" key="1">
    <citation type="journal article" date="2018" name="Science">
        <title>The opium poppy genome and morphinan production.</title>
        <authorList>
            <person name="Guo L."/>
            <person name="Winzer T."/>
            <person name="Yang X."/>
            <person name="Li Y."/>
            <person name="Ning Z."/>
            <person name="He Z."/>
            <person name="Teodor R."/>
            <person name="Lu Y."/>
            <person name="Bowser T.A."/>
            <person name="Graham I.A."/>
            <person name="Ye K."/>
        </authorList>
    </citation>
    <scope>NUCLEOTIDE SEQUENCE [LARGE SCALE GENOMIC DNA]</scope>
    <source>
        <strain evidence="9">cv. HN1</strain>
        <tissue evidence="8">Leaves</tissue>
    </source>
</reference>
<dbReference type="SMART" id="SM00184">
    <property type="entry name" value="RING"/>
    <property type="match status" value="1"/>
</dbReference>
<feature type="domain" description="UBP-type" evidence="7">
    <location>
        <begin position="227"/>
        <end position="320"/>
    </location>
</feature>
<evidence type="ECO:0000313" key="8">
    <source>
        <dbReference type="EMBL" id="RZC51101.1"/>
    </source>
</evidence>
<dbReference type="PANTHER" id="PTHR24007:SF10">
    <property type="entry name" value="BRAP2 RING ZNF UBP DOMAIN-CONTAINING PROTEIN 1"/>
    <property type="match status" value="1"/>
</dbReference>
<dbReference type="Pfam" id="PF07576">
    <property type="entry name" value="BRAP2"/>
    <property type="match status" value="1"/>
</dbReference>
<evidence type="ECO:0000256" key="3">
    <source>
        <dbReference type="ARBA" id="ARBA00022833"/>
    </source>
</evidence>
<dbReference type="GO" id="GO:0016567">
    <property type="term" value="P:protein ubiquitination"/>
    <property type="evidence" value="ECO:0007669"/>
    <property type="project" value="TreeGrafter"/>
</dbReference>
<organism evidence="8 9">
    <name type="scientific">Papaver somniferum</name>
    <name type="common">Opium poppy</name>
    <dbReference type="NCBI Taxonomy" id="3469"/>
    <lineage>
        <taxon>Eukaryota</taxon>
        <taxon>Viridiplantae</taxon>
        <taxon>Streptophyta</taxon>
        <taxon>Embryophyta</taxon>
        <taxon>Tracheophyta</taxon>
        <taxon>Spermatophyta</taxon>
        <taxon>Magnoliopsida</taxon>
        <taxon>Ranunculales</taxon>
        <taxon>Papaveraceae</taxon>
        <taxon>Papaveroideae</taxon>
        <taxon>Papaver</taxon>
    </lineage>
</organism>
<dbReference type="GO" id="GO:0005737">
    <property type="term" value="C:cytoplasm"/>
    <property type="evidence" value="ECO:0007669"/>
    <property type="project" value="TreeGrafter"/>
</dbReference>
<dbReference type="GO" id="GO:0008270">
    <property type="term" value="F:zinc ion binding"/>
    <property type="evidence" value="ECO:0007669"/>
    <property type="project" value="UniProtKB-KW"/>
</dbReference>
<dbReference type="AlphaFoldDB" id="A0A4Y7ITP5"/>
<dbReference type="InterPro" id="IPR001841">
    <property type="entry name" value="Znf_RING"/>
</dbReference>
<dbReference type="InterPro" id="IPR011422">
    <property type="entry name" value="BRAP2/ETP1_RRM"/>
</dbReference>
<dbReference type="Proteomes" id="UP000316621">
    <property type="component" value="Chromosome 2"/>
</dbReference>
<dbReference type="CDD" id="cd16457">
    <property type="entry name" value="RING-H2_BRAP2"/>
    <property type="match status" value="1"/>
</dbReference>
<proteinExistence type="predicted"/>
<dbReference type="PROSITE" id="PS50089">
    <property type="entry name" value="ZF_RING_2"/>
    <property type="match status" value="1"/>
</dbReference>
<protein>
    <recommendedName>
        <fullName evidence="10">RING-type domain-containing protein</fullName>
    </recommendedName>
</protein>
<accession>A0A4Y7ITP5</accession>
<dbReference type="InterPro" id="IPR047243">
    <property type="entry name" value="RING-H2_BRAP2"/>
</dbReference>
<dbReference type="OMA" id="YIEHASD"/>
<dbReference type="SMART" id="SM00290">
    <property type="entry name" value="ZnF_UBP"/>
    <property type="match status" value="1"/>
</dbReference>
<dbReference type="Pfam" id="PF02148">
    <property type="entry name" value="zf-UBP"/>
    <property type="match status" value="1"/>
</dbReference>
<dbReference type="InterPro" id="IPR013083">
    <property type="entry name" value="Znf_RING/FYVE/PHD"/>
</dbReference>
<dbReference type="Gene3D" id="3.30.40.10">
    <property type="entry name" value="Zinc/RING finger domain, C3HC4 (zinc finger)"/>
    <property type="match status" value="1"/>
</dbReference>
<keyword evidence="2 4" id="KW-0863">Zinc-finger</keyword>
<evidence type="ECO:0000256" key="5">
    <source>
        <dbReference type="SAM" id="MobiDB-lite"/>
    </source>
</evidence>
<evidence type="ECO:0000256" key="4">
    <source>
        <dbReference type="PROSITE-ProRule" id="PRU00502"/>
    </source>
</evidence>
<evidence type="ECO:0000256" key="1">
    <source>
        <dbReference type="ARBA" id="ARBA00022723"/>
    </source>
</evidence>
<evidence type="ECO:0008006" key="10">
    <source>
        <dbReference type="Google" id="ProtNLM"/>
    </source>
</evidence>
<dbReference type="Pfam" id="PF13639">
    <property type="entry name" value="zf-RING_2"/>
    <property type="match status" value="1"/>
</dbReference>
<dbReference type="GO" id="GO:0061630">
    <property type="term" value="F:ubiquitin protein ligase activity"/>
    <property type="evidence" value="ECO:0007669"/>
    <property type="project" value="TreeGrafter"/>
</dbReference>
<evidence type="ECO:0000259" key="6">
    <source>
        <dbReference type="PROSITE" id="PS50089"/>
    </source>
</evidence>